<feature type="transmembrane region" description="Helical" evidence="2">
    <location>
        <begin position="33"/>
        <end position="51"/>
    </location>
</feature>
<organism evidence="3">
    <name type="scientific">Vibrio alginolyticus</name>
    <dbReference type="NCBI Taxonomy" id="663"/>
    <lineage>
        <taxon>Bacteria</taxon>
        <taxon>Pseudomonadati</taxon>
        <taxon>Pseudomonadota</taxon>
        <taxon>Gammaproteobacteria</taxon>
        <taxon>Vibrionales</taxon>
        <taxon>Vibrionaceae</taxon>
        <taxon>Vibrio</taxon>
    </lineage>
</organism>
<dbReference type="RefSeq" id="WP_086048359.1">
    <property type="nucleotide sequence ID" value="NZ_CP017893.1"/>
</dbReference>
<sequence>MNRNKEISDIQKAMRKGRRESNRRSTVPFKSRISGIVSYAFLAWLLVFTISAEESKLVFSSAVAAIVMIVLLIKSVTSYKEYWFQ</sequence>
<accession>A0A1W6UUP9</accession>
<dbReference type="AlphaFoldDB" id="A0A1W6UUP9"/>
<keyword evidence="3" id="KW-0614">Plasmid</keyword>
<name>A0A1W6UUP9_VIBAL</name>
<evidence type="ECO:0000313" key="3">
    <source>
        <dbReference type="EMBL" id="ARP21663.1"/>
    </source>
</evidence>
<keyword evidence="2" id="KW-0812">Transmembrane</keyword>
<evidence type="ECO:0000256" key="2">
    <source>
        <dbReference type="SAM" id="Phobius"/>
    </source>
</evidence>
<dbReference type="EMBL" id="CP017904">
    <property type="protein sequence ID" value="ARP21663.1"/>
    <property type="molecule type" value="Genomic_DNA"/>
</dbReference>
<gene>
    <name evidence="3" type="ORF">K05K4_49540</name>
</gene>
<geneLocation type="plasmid" evidence="3">
    <name>pL289</name>
</geneLocation>
<feature type="transmembrane region" description="Helical" evidence="2">
    <location>
        <begin position="57"/>
        <end position="76"/>
    </location>
</feature>
<feature type="region of interest" description="Disordered" evidence="1">
    <location>
        <begin position="1"/>
        <end position="23"/>
    </location>
</feature>
<protein>
    <submittedName>
        <fullName evidence="3">Uncharacterized protein</fullName>
    </submittedName>
</protein>
<proteinExistence type="predicted"/>
<keyword evidence="2" id="KW-1133">Transmembrane helix</keyword>
<evidence type="ECO:0000256" key="1">
    <source>
        <dbReference type="SAM" id="MobiDB-lite"/>
    </source>
</evidence>
<reference evidence="3" key="1">
    <citation type="submission" date="2016-10" db="EMBL/GenBank/DDBJ databases">
        <title>The High Quality Genome of Vibrio alginolyticus K01M1.</title>
        <authorList>
            <person name="Wendling C."/>
            <person name="Chibani C.M."/>
            <person name="Hertel R."/>
            <person name="Sproer C."/>
            <person name="Bunk B."/>
            <person name="Overmann J."/>
            <person name="Roth O."/>
            <person name="Liesegang H."/>
        </authorList>
    </citation>
    <scope>NUCLEOTIDE SEQUENCE</scope>
    <source>
        <strain evidence="3">K05K4</strain>
        <plasmid evidence="3">pL289</plasmid>
    </source>
</reference>
<keyword evidence="2" id="KW-0472">Membrane</keyword>